<evidence type="ECO:0000256" key="4">
    <source>
        <dbReference type="ARBA" id="ARBA00022806"/>
    </source>
</evidence>
<dbReference type="Gene3D" id="1.10.720.10">
    <property type="match status" value="1"/>
</dbReference>
<dbReference type="GeneID" id="78227751"/>
<dbReference type="Pfam" id="PF00006">
    <property type="entry name" value="ATP-synt_ab"/>
    <property type="match status" value="1"/>
</dbReference>
<dbReference type="CDD" id="cd04459">
    <property type="entry name" value="Rho_CSD"/>
    <property type="match status" value="1"/>
</dbReference>
<dbReference type="GO" id="GO:0005829">
    <property type="term" value="C:cytosol"/>
    <property type="evidence" value="ECO:0007669"/>
    <property type="project" value="UniProtKB-ARBA"/>
</dbReference>
<dbReference type="HAMAP" id="MF_01884">
    <property type="entry name" value="Rho"/>
    <property type="match status" value="1"/>
</dbReference>
<dbReference type="PANTHER" id="PTHR46425:SF1">
    <property type="entry name" value="TRANSCRIPTION TERMINATION FACTOR RHO"/>
    <property type="match status" value="1"/>
</dbReference>
<dbReference type="eggNOG" id="COG1158">
    <property type="taxonomic scope" value="Bacteria"/>
</dbReference>
<dbReference type="Proteomes" id="UP000027583">
    <property type="component" value="Unassembled WGS sequence"/>
</dbReference>
<reference evidence="14 15" key="2">
    <citation type="journal article" date="2014" name="PLoS ONE">
        <title>Evolution of mitochondria reconstructed from the energy metabolism of living bacteria.</title>
        <authorList>
            <person name="Degli Esposti M."/>
            <person name="Chouaia B."/>
            <person name="Comandatore F."/>
            <person name="Crotti E."/>
            <person name="Sassera D."/>
            <person name="Lievens P.M."/>
            <person name="Daffonchio D."/>
            <person name="Bandi C."/>
        </authorList>
    </citation>
    <scope>NUCLEOTIDE SEQUENCE [LARGE SCALE GENOMIC DNA]</scope>
    <source>
        <strain evidence="14 15">SF2.1</strain>
    </source>
</reference>
<comment type="function">
    <text evidence="9">Facilitates transcription termination by a mechanism that involves Rho binding to the nascent RNA, activation of Rho's RNA-dependent ATPase activity, and release of the mRNA from the DNA template.</text>
</comment>
<feature type="binding site" evidence="9">
    <location>
        <begin position="194"/>
        <end position="199"/>
    </location>
    <ligand>
        <name>ATP</name>
        <dbReference type="ChEBI" id="CHEBI:30616"/>
    </ligand>
</feature>
<dbReference type="SUPFAM" id="SSF52540">
    <property type="entry name" value="P-loop containing nucleoside triphosphate hydrolases"/>
    <property type="match status" value="1"/>
</dbReference>
<dbReference type="InterPro" id="IPR012340">
    <property type="entry name" value="NA-bd_OB-fold"/>
</dbReference>
<evidence type="ECO:0000256" key="10">
    <source>
        <dbReference type="NCBIfam" id="TIGR00767"/>
    </source>
</evidence>
<dbReference type="Gene3D" id="2.40.50.140">
    <property type="entry name" value="Nucleic acid-binding proteins"/>
    <property type="match status" value="1"/>
</dbReference>
<feature type="binding site" evidence="9">
    <location>
        <position position="225"/>
    </location>
    <ligand>
        <name>ATP</name>
        <dbReference type="ChEBI" id="CHEBI:30616"/>
    </ligand>
</feature>
<name>A0A060QJC7_9PROT</name>
<dbReference type="AlphaFoldDB" id="A0A060QJC7"/>
<feature type="domain" description="Rho RNA-BD" evidence="13">
    <location>
        <begin position="48"/>
        <end position="123"/>
    </location>
</feature>
<dbReference type="GO" id="GO:0006353">
    <property type="term" value="P:DNA-templated transcription termination"/>
    <property type="evidence" value="ECO:0007669"/>
    <property type="project" value="UniProtKB-UniRule"/>
</dbReference>
<dbReference type="GO" id="GO:0016787">
    <property type="term" value="F:hydrolase activity"/>
    <property type="evidence" value="ECO:0007669"/>
    <property type="project" value="UniProtKB-KW"/>
</dbReference>
<evidence type="ECO:0000256" key="8">
    <source>
        <dbReference type="ARBA" id="ARBA00023163"/>
    </source>
</evidence>
<evidence type="ECO:0000256" key="1">
    <source>
        <dbReference type="ARBA" id="ARBA00022472"/>
    </source>
</evidence>
<keyword evidence="6 9" id="KW-0694">RNA-binding</keyword>
<dbReference type="InterPro" id="IPR000194">
    <property type="entry name" value="ATPase_F1/V1/A1_a/bsu_nucl-bd"/>
</dbReference>
<reference evidence="14 15" key="1">
    <citation type="journal article" date="2014" name="Genome Biol. Evol.">
        <title>Acetic acid bacteria genomes reveal functional traits for adaptation to life in insect guts.</title>
        <authorList>
            <person name="Chouaia B."/>
            <person name="Gaiarsa S."/>
            <person name="Crotti E."/>
            <person name="Comandatore F."/>
            <person name="Degli Esposti M."/>
            <person name="Ricci I."/>
            <person name="Alma A."/>
            <person name="Favia G."/>
            <person name="Bandi C."/>
            <person name="Daffonchio D."/>
        </authorList>
    </citation>
    <scope>NUCLEOTIDE SEQUENCE [LARGE SCALE GENOMIC DNA]</scope>
    <source>
        <strain evidence="14 15">SF2.1</strain>
    </source>
</reference>
<keyword evidence="5 9" id="KW-0067">ATP-binding</keyword>
<dbReference type="SMART" id="SM00357">
    <property type="entry name" value="CSP"/>
    <property type="match status" value="1"/>
</dbReference>
<dbReference type="PANTHER" id="PTHR46425">
    <property type="entry name" value="TRANSCRIPTION TERMINATION FACTOR RHO"/>
    <property type="match status" value="1"/>
</dbReference>
<dbReference type="InterPro" id="IPR011113">
    <property type="entry name" value="Rho_RNA-bd"/>
</dbReference>
<dbReference type="EC" id="3.6.4.-" evidence="9 10"/>
<dbReference type="GO" id="GO:0003723">
    <property type="term" value="F:RNA binding"/>
    <property type="evidence" value="ECO:0007669"/>
    <property type="project" value="UniProtKB-UniRule"/>
</dbReference>
<dbReference type="CDD" id="cd01128">
    <property type="entry name" value="rho_factor_C"/>
    <property type="match status" value="1"/>
</dbReference>
<comment type="caution">
    <text evidence="14">The sequence shown here is derived from an EMBL/GenBank/DDBJ whole genome shotgun (WGS) entry which is preliminary data.</text>
</comment>
<dbReference type="Pfam" id="PF07498">
    <property type="entry name" value="Rho_N"/>
    <property type="match status" value="1"/>
</dbReference>
<dbReference type="InterPro" id="IPR011112">
    <property type="entry name" value="Rho-like_N"/>
</dbReference>
<evidence type="ECO:0000256" key="6">
    <source>
        <dbReference type="ARBA" id="ARBA00022884"/>
    </source>
</evidence>
<proteinExistence type="inferred from homology"/>
<dbReference type="NCBIfam" id="TIGR00767">
    <property type="entry name" value="rho"/>
    <property type="match status" value="1"/>
</dbReference>
<protein>
    <recommendedName>
        <fullName evidence="9 10">Transcription termination factor Rho</fullName>
        <ecNumber evidence="9 10">3.6.4.-</ecNumber>
    </recommendedName>
    <alternativeName>
        <fullName evidence="9">ATP-dependent helicase Rho</fullName>
    </alternativeName>
</protein>
<keyword evidence="8 9" id="KW-0804">Transcription</keyword>
<keyword evidence="1 9" id="KW-0806">Transcription termination</keyword>
<dbReference type="FunFam" id="3.40.50.300:FF:000072">
    <property type="entry name" value="Transcription termination factor Rho"/>
    <property type="match status" value="1"/>
</dbReference>
<dbReference type="Gene3D" id="3.40.50.300">
    <property type="entry name" value="P-loop containing nucleotide triphosphate hydrolases"/>
    <property type="match status" value="1"/>
</dbReference>
<gene>
    <name evidence="9" type="primary">rho</name>
    <name evidence="14" type="ORF">ASAP_2728</name>
</gene>
<dbReference type="RefSeq" id="WP_023978877.1">
    <property type="nucleotide sequence ID" value="NZ_CBLX010000023.1"/>
</dbReference>
<dbReference type="SMART" id="SM00959">
    <property type="entry name" value="Rho_N"/>
    <property type="match status" value="1"/>
</dbReference>
<keyword evidence="2 9" id="KW-0547">Nucleotide-binding</keyword>
<keyword evidence="7 9" id="KW-0805">Transcription regulation</keyword>
<feature type="region of interest" description="Disordered" evidence="12">
    <location>
        <begin position="150"/>
        <end position="169"/>
    </location>
</feature>
<organism evidence="14 15">
    <name type="scientific">Asaia bogorensis</name>
    <dbReference type="NCBI Taxonomy" id="91915"/>
    <lineage>
        <taxon>Bacteria</taxon>
        <taxon>Pseudomonadati</taxon>
        <taxon>Pseudomonadota</taxon>
        <taxon>Alphaproteobacteria</taxon>
        <taxon>Acetobacterales</taxon>
        <taxon>Acetobacteraceae</taxon>
        <taxon>Asaia</taxon>
    </lineage>
</organism>
<dbReference type="InterPro" id="IPR027417">
    <property type="entry name" value="P-loop_NTPase"/>
</dbReference>
<dbReference type="InterPro" id="IPR036269">
    <property type="entry name" value="Rho_N_sf"/>
</dbReference>
<dbReference type="SUPFAM" id="SSF50249">
    <property type="entry name" value="Nucleic acid-binding proteins"/>
    <property type="match status" value="1"/>
</dbReference>
<dbReference type="InterPro" id="IPR003593">
    <property type="entry name" value="AAA+_ATPase"/>
</dbReference>
<dbReference type="GO" id="GO:0005524">
    <property type="term" value="F:ATP binding"/>
    <property type="evidence" value="ECO:0007669"/>
    <property type="project" value="UniProtKB-UniRule"/>
</dbReference>
<dbReference type="InterPro" id="IPR004665">
    <property type="entry name" value="Term_rho"/>
</dbReference>
<evidence type="ECO:0000256" key="9">
    <source>
        <dbReference type="HAMAP-Rule" id="MF_01884"/>
    </source>
</evidence>
<dbReference type="GO" id="GO:0008186">
    <property type="term" value="F:ATP-dependent activity, acting on RNA"/>
    <property type="evidence" value="ECO:0007669"/>
    <property type="project" value="UniProtKB-UniRule"/>
</dbReference>
<sequence>MHLAELKKKTPADLLAYAEELQIENASSMRKQDIMFAILKTLADNDQAIYGEGTLEILPDGFGFLRSPEANYLPGPDDIYISPAQVRRFSLRPGDTVEGQIRAPRDGERYFSLLKVNTINFEEPDAVRQRINFDNLTPLYPERRLRMEVEQAGAPEPQPTGKGKKDQRDYTPRVIDLVAPIGMGQRALIVAPPRTGKTVMLQSIASSISANHPDVFLIVLLIDERPEEVTDMARSVRGEVVSSTFDEPATRHVQVTEMVLEKAKRLVEHKRDVVILLDSITRLARAYNTVVPSSGKVLTGGVDANALQRPKRFFGAARNIEEGGSLTIIATALIDTGSRMDEVIFEEFKGTGNSELILDRKLADKRTFPAIDITKSGTRKEELLVDRASLSKMWVLRRILSPMGTMDAMDFLLDKLKYSKTNQDFFDAMNN</sequence>
<dbReference type="InterPro" id="IPR011129">
    <property type="entry name" value="CSD"/>
</dbReference>
<keyword evidence="3 9" id="KW-0378">Hydrolase</keyword>
<dbReference type="NCBIfam" id="NF006886">
    <property type="entry name" value="PRK09376.1"/>
    <property type="match status" value="1"/>
</dbReference>
<evidence type="ECO:0000256" key="11">
    <source>
        <dbReference type="PROSITE-ProRule" id="PRU01203"/>
    </source>
</evidence>
<dbReference type="EMBL" id="CBLX010000023">
    <property type="protein sequence ID" value="CDG40773.1"/>
    <property type="molecule type" value="Genomic_DNA"/>
</dbReference>
<evidence type="ECO:0000256" key="3">
    <source>
        <dbReference type="ARBA" id="ARBA00022801"/>
    </source>
</evidence>
<evidence type="ECO:0000256" key="2">
    <source>
        <dbReference type="ARBA" id="ARBA00022741"/>
    </source>
</evidence>
<keyword evidence="4 9" id="KW-0347">Helicase</keyword>
<dbReference type="Pfam" id="PF07497">
    <property type="entry name" value="Rho_RNA_bind"/>
    <property type="match status" value="1"/>
</dbReference>
<feature type="binding site" evidence="9">
    <location>
        <begin position="182"/>
        <end position="187"/>
    </location>
    <ligand>
        <name>ATP</name>
        <dbReference type="ChEBI" id="CHEBI:30616"/>
    </ligand>
</feature>
<comment type="subunit">
    <text evidence="9">Homohexamer. The homohexamer assembles into an open ring structure.</text>
</comment>
<dbReference type="InterPro" id="IPR041703">
    <property type="entry name" value="Rho_factor_ATP-bd"/>
</dbReference>
<comment type="caution">
    <text evidence="9">Lacks conserved residue(s) required for the propagation of feature annotation.</text>
</comment>
<dbReference type="PROSITE" id="PS51856">
    <property type="entry name" value="RHO_RNA_BD"/>
    <property type="match status" value="1"/>
</dbReference>
<dbReference type="SUPFAM" id="SSF68912">
    <property type="entry name" value="Rho N-terminal domain-like"/>
    <property type="match status" value="1"/>
</dbReference>
<evidence type="ECO:0000256" key="5">
    <source>
        <dbReference type="ARBA" id="ARBA00022840"/>
    </source>
</evidence>
<evidence type="ECO:0000313" key="15">
    <source>
        <dbReference type="Proteomes" id="UP000027583"/>
    </source>
</evidence>
<evidence type="ECO:0000259" key="13">
    <source>
        <dbReference type="PROSITE" id="PS51856"/>
    </source>
</evidence>
<evidence type="ECO:0000313" key="14">
    <source>
        <dbReference type="EMBL" id="CDG40773.1"/>
    </source>
</evidence>
<accession>A0A060QJC7</accession>
<evidence type="ECO:0000256" key="7">
    <source>
        <dbReference type="ARBA" id="ARBA00023015"/>
    </source>
</evidence>
<dbReference type="GO" id="GO:0004386">
    <property type="term" value="F:helicase activity"/>
    <property type="evidence" value="ECO:0007669"/>
    <property type="project" value="UniProtKB-UniRule"/>
</dbReference>
<comment type="similarity">
    <text evidence="9 11">Belongs to the Rho family.</text>
</comment>
<dbReference type="SMART" id="SM00382">
    <property type="entry name" value="AAA"/>
    <property type="match status" value="1"/>
</dbReference>
<evidence type="ECO:0000256" key="12">
    <source>
        <dbReference type="SAM" id="MobiDB-lite"/>
    </source>
</evidence>